<dbReference type="Proteomes" id="UP001234297">
    <property type="component" value="Chromosome 6"/>
</dbReference>
<keyword evidence="2" id="KW-1185">Reference proteome</keyword>
<proteinExistence type="predicted"/>
<comment type="caution">
    <text evidence="1">The sequence shown here is derived from an EMBL/GenBank/DDBJ whole genome shotgun (WGS) entry which is preliminary data.</text>
</comment>
<evidence type="ECO:0000313" key="2">
    <source>
        <dbReference type="Proteomes" id="UP001234297"/>
    </source>
</evidence>
<protein>
    <submittedName>
        <fullName evidence="1">Uncharacterized protein</fullName>
    </submittedName>
</protein>
<gene>
    <name evidence="1" type="ORF">MRB53_021617</name>
</gene>
<accession>A0ACC2L4W4</accession>
<sequence length="278" mass="31661">METSRSATASADMGESSSLTNREVSICVESFLNEIMESIKEMNKGDDQPFYVSDLCVDIANHEIKRFLWPVLQDGIGSIKEENWPNMKIKISKRKVIKAWLKEQFQGNGNGLIRKFFRALRKLRKRYKLMAKKLKDYAKERTKSIDWKLATRLIFLIAVIAVLTCAVIAFFFSPLTASLALAFAAVVLAFFTILQDWYETLFKENENKSQWEEDSISSALIMNEDFGVGAEAEFQNIKKAMETGSPEVLCQLANSFKRMLVGGKKVIEKIKEVKNKAN</sequence>
<name>A0ACC2L4W4_PERAE</name>
<dbReference type="EMBL" id="CM056814">
    <property type="protein sequence ID" value="KAJ8628310.1"/>
    <property type="molecule type" value="Genomic_DNA"/>
</dbReference>
<organism evidence="1 2">
    <name type="scientific">Persea americana</name>
    <name type="common">Avocado</name>
    <dbReference type="NCBI Taxonomy" id="3435"/>
    <lineage>
        <taxon>Eukaryota</taxon>
        <taxon>Viridiplantae</taxon>
        <taxon>Streptophyta</taxon>
        <taxon>Embryophyta</taxon>
        <taxon>Tracheophyta</taxon>
        <taxon>Spermatophyta</taxon>
        <taxon>Magnoliopsida</taxon>
        <taxon>Magnoliidae</taxon>
        <taxon>Laurales</taxon>
        <taxon>Lauraceae</taxon>
        <taxon>Persea</taxon>
    </lineage>
</organism>
<evidence type="ECO:0000313" key="1">
    <source>
        <dbReference type="EMBL" id="KAJ8628310.1"/>
    </source>
</evidence>
<reference evidence="1 2" key="1">
    <citation type="journal article" date="2022" name="Hortic Res">
        <title>A haplotype resolved chromosomal level avocado genome allows analysis of novel avocado genes.</title>
        <authorList>
            <person name="Nath O."/>
            <person name="Fletcher S.J."/>
            <person name="Hayward A."/>
            <person name="Shaw L.M."/>
            <person name="Masouleh A.K."/>
            <person name="Furtado A."/>
            <person name="Henry R.J."/>
            <person name="Mitter N."/>
        </authorList>
    </citation>
    <scope>NUCLEOTIDE SEQUENCE [LARGE SCALE GENOMIC DNA]</scope>
    <source>
        <strain evidence="2">cv. Hass</strain>
    </source>
</reference>